<accession>A0ABN8NMB3</accession>
<dbReference type="InterPro" id="IPR056737">
    <property type="entry name" value="Beta-prop_ATRN-MKLN-like"/>
</dbReference>
<dbReference type="Proteomes" id="UP001159405">
    <property type="component" value="Unassembled WGS sequence"/>
</dbReference>
<dbReference type="InterPro" id="IPR015915">
    <property type="entry name" value="Kelch-typ_b-propeller"/>
</dbReference>
<dbReference type="InterPro" id="IPR011333">
    <property type="entry name" value="SKP1/BTB/POZ_sf"/>
</dbReference>
<evidence type="ECO:0000313" key="4">
    <source>
        <dbReference type="EMBL" id="CAH3112896.1"/>
    </source>
</evidence>
<dbReference type="PIRSF" id="PIRSF037037">
    <property type="entry name" value="Kelch-like_protein_gigaxonin"/>
    <property type="match status" value="1"/>
</dbReference>
<dbReference type="InterPro" id="IPR000210">
    <property type="entry name" value="BTB/POZ_dom"/>
</dbReference>
<dbReference type="Gene3D" id="2.120.10.80">
    <property type="entry name" value="Kelch-type beta propeller"/>
    <property type="match status" value="1"/>
</dbReference>
<dbReference type="SMART" id="SM00225">
    <property type="entry name" value="BTB"/>
    <property type="match status" value="1"/>
</dbReference>
<dbReference type="Pfam" id="PF24981">
    <property type="entry name" value="Beta-prop_ATRN-LZTR1"/>
    <property type="match status" value="1"/>
</dbReference>
<evidence type="ECO:0000256" key="1">
    <source>
        <dbReference type="ARBA" id="ARBA00022441"/>
    </source>
</evidence>
<dbReference type="SUPFAM" id="SSF54695">
    <property type="entry name" value="POZ domain"/>
    <property type="match status" value="1"/>
</dbReference>
<keyword evidence="1" id="KW-0880">Kelch repeat</keyword>
<protein>
    <recommendedName>
        <fullName evidence="3">BTB domain-containing protein</fullName>
    </recommendedName>
</protein>
<dbReference type="InterPro" id="IPR011705">
    <property type="entry name" value="BACK"/>
</dbReference>
<dbReference type="PROSITE" id="PS50097">
    <property type="entry name" value="BTB"/>
    <property type="match status" value="1"/>
</dbReference>
<evidence type="ECO:0000256" key="2">
    <source>
        <dbReference type="ARBA" id="ARBA00022737"/>
    </source>
</evidence>
<dbReference type="CDD" id="cd18186">
    <property type="entry name" value="BTB_POZ_ZBTB_KLHL-like"/>
    <property type="match status" value="1"/>
</dbReference>
<evidence type="ECO:0000313" key="5">
    <source>
        <dbReference type="Proteomes" id="UP001159405"/>
    </source>
</evidence>
<dbReference type="EMBL" id="CALNXK010000025">
    <property type="protein sequence ID" value="CAH3112896.1"/>
    <property type="molecule type" value="Genomic_DNA"/>
</dbReference>
<reference evidence="4 5" key="1">
    <citation type="submission" date="2022-05" db="EMBL/GenBank/DDBJ databases">
        <authorList>
            <consortium name="Genoscope - CEA"/>
            <person name="William W."/>
        </authorList>
    </citation>
    <scope>NUCLEOTIDE SEQUENCE [LARGE SCALE GENOMIC DNA]</scope>
</reference>
<dbReference type="SMART" id="SM00612">
    <property type="entry name" value="Kelch"/>
    <property type="match status" value="3"/>
</dbReference>
<keyword evidence="2" id="KW-0677">Repeat</keyword>
<comment type="caution">
    <text evidence="4">The sequence shown here is derived from an EMBL/GenBank/DDBJ whole genome shotgun (WGS) entry which is preliminary data.</text>
</comment>
<dbReference type="Gene3D" id="3.30.710.10">
    <property type="entry name" value="Potassium Channel Kv1.1, Chain A"/>
    <property type="match status" value="1"/>
</dbReference>
<gene>
    <name evidence="4" type="ORF">PLOB_00021544</name>
</gene>
<proteinExistence type="predicted"/>
<sequence>MDSLLEPFTKGRKEQFCVEMMQRLDIQRRNEHFCDVILEVGSGDDQARLKAHRNVLCAASPFFFNALNSEMKEKKEGVIRLEDASKSVMEQVLEYLYTGNVDINEKNAFDLFAQADYFLISSLKARSSKFILQSLSISNCITAYYFALKYQWEELQSGARSYILRRFSAVVETNDFLNLSSKQVEEWISRDDIVIKGEEEVFEVVLRWIEKNGSRNYQTFYDLFQHVRFIYVPRNYLCTVILPHRLVKDRRTCVDLVLEALNCTSDGTEECFLAQGPRDCLKTHEDAIVACGHKKTCCYIPSKNKWYELAGMPSKVPAGAWRYFTSASHGKLFVSTAPANNADGFLVQYDPSLNQWSSVNTNPLGPIPRHSAVVTFHGFLYVIGGADSSRMFMYRDVWKYNPDTKLWQSAPPMSVPRAKVCAVADRQYLYAIGGKRDNGQLLDTVERFDPSTNTWKVLASTLAKRASASGVAMKEKLYIFGGLATEATVGDPCEIYNLTTNTWSGLSSPVAPRCLASAVSFKGKIFVFGAFPRQGRKEMKLQVYNVDENKWEPCTGGPNFTAAKFHKISALRILKSYCTCRFTYSF</sequence>
<dbReference type="InterPro" id="IPR017096">
    <property type="entry name" value="BTB-kelch_protein"/>
</dbReference>
<dbReference type="Pfam" id="PF07707">
    <property type="entry name" value="BACK"/>
    <property type="match status" value="1"/>
</dbReference>
<dbReference type="Gene3D" id="1.25.40.420">
    <property type="match status" value="1"/>
</dbReference>
<dbReference type="PANTHER" id="PTHR45632">
    <property type="entry name" value="LD33804P"/>
    <property type="match status" value="1"/>
</dbReference>
<dbReference type="PANTHER" id="PTHR45632:SF30">
    <property type="entry name" value="BTB DOMAIN-CONTAINING PROTEIN"/>
    <property type="match status" value="1"/>
</dbReference>
<dbReference type="InterPro" id="IPR006652">
    <property type="entry name" value="Kelch_1"/>
</dbReference>
<dbReference type="SUPFAM" id="SSF117281">
    <property type="entry name" value="Kelch motif"/>
    <property type="match status" value="1"/>
</dbReference>
<dbReference type="Pfam" id="PF00651">
    <property type="entry name" value="BTB"/>
    <property type="match status" value="1"/>
</dbReference>
<dbReference type="SMART" id="SM00875">
    <property type="entry name" value="BACK"/>
    <property type="match status" value="1"/>
</dbReference>
<feature type="non-terminal residue" evidence="4">
    <location>
        <position position="586"/>
    </location>
</feature>
<organism evidence="4 5">
    <name type="scientific">Porites lobata</name>
    <dbReference type="NCBI Taxonomy" id="104759"/>
    <lineage>
        <taxon>Eukaryota</taxon>
        <taxon>Metazoa</taxon>
        <taxon>Cnidaria</taxon>
        <taxon>Anthozoa</taxon>
        <taxon>Hexacorallia</taxon>
        <taxon>Scleractinia</taxon>
        <taxon>Fungiina</taxon>
        <taxon>Poritidae</taxon>
        <taxon>Porites</taxon>
    </lineage>
</organism>
<feature type="domain" description="BTB" evidence="3">
    <location>
        <begin position="34"/>
        <end position="105"/>
    </location>
</feature>
<name>A0ABN8NMB3_9CNID</name>
<keyword evidence="5" id="KW-1185">Reference proteome</keyword>
<evidence type="ECO:0000259" key="3">
    <source>
        <dbReference type="PROSITE" id="PS50097"/>
    </source>
</evidence>